<accession>F9YSZ8</accession>
<dbReference type="Pfam" id="PF00145">
    <property type="entry name" value="DNA_methylase"/>
    <property type="match status" value="1"/>
</dbReference>
<evidence type="ECO:0000256" key="5">
    <source>
        <dbReference type="ARBA" id="ARBA00022747"/>
    </source>
</evidence>
<protein>
    <recommendedName>
        <fullName evidence="1">DNA (cytosine-5-)-methyltransferase</fullName>
        <ecNumber evidence="1">2.1.1.37</ecNumber>
    </recommendedName>
</protein>
<dbReference type="EC" id="2.1.1.37" evidence="1"/>
<evidence type="ECO:0000256" key="1">
    <source>
        <dbReference type="ARBA" id="ARBA00011975"/>
    </source>
</evidence>
<dbReference type="PROSITE" id="PS00094">
    <property type="entry name" value="C5_MTASE_1"/>
    <property type="match status" value="1"/>
</dbReference>
<dbReference type="Gene3D" id="3.40.50.150">
    <property type="entry name" value="Vaccinia Virus protein VP39"/>
    <property type="match status" value="1"/>
</dbReference>
<gene>
    <name evidence="8" type="ordered locus">Ccan_06200</name>
</gene>
<dbReference type="InterPro" id="IPR050750">
    <property type="entry name" value="C5-MTase"/>
</dbReference>
<dbReference type="REBASE" id="38092">
    <property type="entry name" value="M.CcaCc5ORF6200P"/>
</dbReference>
<dbReference type="EMBL" id="CP002113">
    <property type="protein sequence ID" value="AEK22740.1"/>
    <property type="molecule type" value="Genomic_DNA"/>
</dbReference>
<dbReference type="NCBIfam" id="TIGR00675">
    <property type="entry name" value="dcm"/>
    <property type="match status" value="1"/>
</dbReference>
<keyword evidence="9" id="KW-1185">Reference proteome</keyword>
<comment type="catalytic activity">
    <reaction evidence="6">
        <text>a 2'-deoxycytidine in DNA + S-adenosyl-L-methionine = a 5-methyl-2'-deoxycytidine in DNA + S-adenosyl-L-homocysteine + H(+)</text>
        <dbReference type="Rhea" id="RHEA:13681"/>
        <dbReference type="Rhea" id="RHEA-COMP:11369"/>
        <dbReference type="Rhea" id="RHEA-COMP:11370"/>
        <dbReference type="ChEBI" id="CHEBI:15378"/>
        <dbReference type="ChEBI" id="CHEBI:57856"/>
        <dbReference type="ChEBI" id="CHEBI:59789"/>
        <dbReference type="ChEBI" id="CHEBI:85452"/>
        <dbReference type="ChEBI" id="CHEBI:85454"/>
        <dbReference type="EC" id="2.1.1.37"/>
    </reaction>
</comment>
<keyword evidence="4 7" id="KW-0949">S-adenosyl-L-methionine</keyword>
<dbReference type="HOGENOM" id="CLU_006958_7_2_10"/>
<comment type="similarity">
    <text evidence="7">Belongs to the class I-like SAM-binding methyltransferase superfamily. C5-methyltransferase family.</text>
</comment>
<dbReference type="eggNOG" id="COG0270">
    <property type="taxonomic scope" value="Bacteria"/>
</dbReference>
<dbReference type="PANTHER" id="PTHR46098:SF1">
    <property type="entry name" value="TRNA (CYTOSINE(38)-C(5))-METHYLTRANSFERASE"/>
    <property type="match status" value="1"/>
</dbReference>
<dbReference type="SUPFAM" id="SSF53335">
    <property type="entry name" value="S-adenosyl-L-methionine-dependent methyltransferases"/>
    <property type="match status" value="1"/>
</dbReference>
<evidence type="ECO:0000256" key="7">
    <source>
        <dbReference type="PROSITE-ProRule" id="PRU01016"/>
    </source>
</evidence>
<evidence type="ECO:0000313" key="8">
    <source>
        <dbReference type="EMBL" id="AEK22740.1"/>
    </source>
</evidence>
<proteinExistence type="inferred from homology"/>
<dbReference type="GO" id="GO:0032259">
    <property type="term" value="P:methylation"/>
    <property type="evidence" value="ECO:0007669"/>
    <property type="project" value="UniProtKB-KW"/>
</dbReference>
<evidence type="ECO:0000313" key="9">
    <source>
        <dbReference type="Proteomes" id="UP000008895"/>
    </source>
</evidence>
<name>F9YSZ8_CAPCC</name>
<dbReference type="STRING" id="860228.Ccan_06200"/>
<evidence type="ECO:0000256" key="6">
    <source>
        <dbReference type="ARBA" id="ARBA00047422"/>
    </source>
</evidence>
<sequence>MFAGVGGFRLAFQNLGADCVFSSEWDINAQKTYLANYGEIPKGDITLEETKNLIPEKFDILCAGFPCQAFSIVGYQKGFDDTRGTLFFDIEQISKKHRPKIIFLENVKNLVGHDKGKTFKVITSVLEEKAHSTPKCNFLCHEFIK</sequence>
<dbReference type="Proteomes" id="UP000008895">
    <property type="component" value="Chromosome"/>
</dbReference>
<dbReference type="InterPro" id="IPR018117">
    <property type="entry name" value="C5_DNA_meth_AS"/>
</dbReference>
<keyword evidence="3 7" id="KW-0808">Transferase</keyword>
<dbReference type="KEGG" id="ccm:Ccan_06200"/>
<reference evidence="8 9" key="1">
    <citation type="journal article" date="2011" name="J. Bacteriol.">
        <title>Complete genome sequence of the dog commensal and human pathogen Capnocytophaga canimorsus strain 5.</title>
        <authorList>
            <person name="Manfredi P."/>
            <person name="Pagni M."/>
            <person name="Cornelis G.R."/>
        </authorList>
    </citation>
    <scope>NUCLEOTIDE SEQUENCE [LARGE SCALE GENOMIC DNA]</scope>
    <source>
        <strain evidence="9">5</strain>
    </source>
</reference>
<dbReference type="InterPro" id="IPR029063">
    <property type="entry name" value="SAM-dependent_MTases_sf"/>
</dbReference>
<organism evidence="8 9">
    <name type="scientific">Capnocytophaga canimorsus (strain 5)</name>
    <dbReference type="NCBI Taxonomy" id="860228"/>
    <lineage>
        <taxon>Bacteria</taxon>
        <taxon>Pseudomonadati</taxon>
        <taxon>Bacteroidota</taxon>
        <taxon>Flavobacteriia</taxon>
        <taxon>Flavobacteriales</taxon>
        <taxon>Flavobacteriaceae</taxon>
        <taxon>Capnocytophaga</taxon>
    </lineage>
</organism>
<dbReference type="GO" id="GO:0009307">
    <property type="term" value="P:DNA restriction-modification system"/>
    <property type="evidence" value="ECO:0007669"/>
    <property type="project" value="UniProtKB-KW"/>
</dbReference>
<evidence type="ECO:0000256" key="2">
    <source>
        <dbReference type="ARBA" id="ARBA00022603"/>
    </source>
</evidence>
<dbReference type="PROSITE" id="PS51679">
    <property type="entry name" value="SAM_MT_C5"/>
    <property type="match status" value="1"/>
</dbReference>
<dbReference type="PANTHER" id="PTHR46098">
    <property type="entry name" value="TRNA (CYTOSINE(38)-C(5))-METHYLTRANSFERASE"/>
    <property type="match status" value="1"/>
</dbReference>
<evidence type="ECO:0000256" key="3">
    <source>
        <dbReference type="ARBA" id="ARBA00022679"/>
    </source>
</evidence>
<keyword evidence="5" id="KW-0680">Restriction system</keyword>
<dbReference type="GO" id="GO:0003886">
    <property type="term" value="F:DNA (cytosine-5-)-methyltransferase activity"/>
    <property type="evidence" value="ECO:0007669"/>
    <property type="project" value="UniProtKB-EC"/>
</dbReference>
<keyword evidence="2 7" id="KW-0489">Methyltransferase</keyword>
<dbReference type="InterPro" id="IPR001525">
    <property type="entry name" value="C5_MeTfrase"/>
</dbReference>
<evidence type="ECO:0000256" key="4">
    <source>
        <dbReference type="ARBA" id="ARBA00022691"/>
    </source>
</evidence>
<feature type="active site" evidence="7">
    <location>
        <position position="67"/>
    </location>
</feature>
<dbReference type="AlphaFoldDB" id="F9YSZ8"/>